<keyword evidence="4" id="KW-1185">Reference proteome</keyword>
<dbReference type="EMBL" id="JAANCM010000005">
    <property type="protein sequence ID" value="NHT76427.1"/>
    <property type="molecule type" value="Genomic_DNA"/>
</dbReference>
<keyword evidence="1" id="KW-1133">Transmembrane helix</keyword>
<evidence type="ECO:0000313" key="4">
    <source>
        <dbReference type="Proteomes" id="UP001155840"/>
    </source>
</evidence>
<dbReference type="Pfam" id="PF13400">
    <property type="entry name" value="Tad"/>
    <property type="match status" value="1"/>
</dbReference>
<dbReference type="InterPro" id="IPR028087">
    <property type="entry name" value="Tad_N"/>
</dbReference>
<feature type="transmembrane region" description="Helical" evidence="1">
    <location>
        <begin position="12"/>
        <end position="31"/>
    </location>
</feature>
<reference evidence="3" key="1">
    <citation type="submission" date="2020-03" db="EMBL/GenBank/DDBJ databases">
        <title>Ferranicluibacter endophyticum gen. nov., sp. nov., a new genus isolated from Rubus ulmifolius Schott. stem.</title>
        <authorList>
            <person name="Roca-Couso R."/>
            <person name="Flores-Felix J.D."/>
            <person name="Igual J.M."/>
            <person name="Rivas R."/>
        </authorList>
    </citation>
    <scope>NUCLEOTIDE SEQUENCE</scope>
    <source>
        <strain evidence="3">CRRU44</strain>
    </source>
</reference>
<evidence type="ECO:0000256" key="1">
    <source>
        <dbReference type="SAM" id="Phobius"/>
    </source>
</evidence>
<keyword evidence="1" id="KW-0812">Transmembrane</keyword>
<evidence type="ECO:0000313" key="3">
    <source>
        <dbReference type="EMBL" id="NHT76427.1"/>
    </source>
</evidence>
<organism evidence="3 4">
    <name type="scientific">Ferranicluibacter rubi</name>
    <dbReference type="NCBI Taxonomy" id="2715133"/>
    <lineage>
        <taxon>Bacteria</taxon>
        <taxon>Pseudomonadati</taxon>
        <taxon>Pseudomonadota</taxon>
        <taxon>Alphaproteobacteria</taxon>
        <taxon>Hyphomicrobiales</taxon>
        <taxon>Rhizobiaceae</taxon>
        <taxon>Ferranicluibacter</taxon>
    </lineage>
</organism>
<keyword evidence="1" id="KW-0472">Membrane</keyword>
<accession>A0AA44CCW6</accession>
<proteinExistence type="predicted"/>
<evidence type="ECO:0000259" key="2">
    <source>
        <dbReference type="Pfam" id="PF13400"/>
    </source>
</evidence>
<dbReference type="Proteomes" id="UP001155840">
    <property type="component" value="Unassembled WGS sequence"/>
</dbReference>
<sequence length="661" mass="68638">MRDIRRHDEGSVAIMSVFAIMLILMICALVLETSSLYVDKLRAQRTADIANLAAANTLLPIVNGAPTDTALATARQMAVANGFPSSDVMTTVTTGASGVSELSTEIRHDSPLAFGQLLTASQTVPVDGSSSASITSAAPEGDCVRSMLGPVNIYNNAVVNGPDCHIGAATYLYVCGDASVSAVKAVVGYPKESQKAYICKDGLIDLPLSSFTFNEKSVDLLAADPRIVAIKARLKVMTSWAYGTQIPKTPLQPTIPTGKDESYAGTTVSLSASRLYGTLAISNSTVAFTGTGVADPDCLAPTTISGNIILSGINRLTFGSGCYAIGGYILNQDGASTRFDPLPGARVTLAFKQYIDNRAANLSFGSMTFSLLGDVRNAYGGTLTFGDGSFRFGAGIINGTGTLSFGDGAYYVAGGSIINGTGSMTFGNGVFYLWGGSLANSSTGSVTFGNGGFYFYGGTVTNVKGHLTFGDGPFEFSGGSLALNPGSDTTFGFGDMNFYGGTAYFHGASTVIGRDVTGDAEDGSSSFFFYGGSFSMKSDRFVAVGTTLAFYGGSVSLYGVGAMNVTAPTGNAPVFGYKNILFYIYGGAFSLYQSKVTDVLSGIIYVPGTNISIYGSQTVTIPDKGCFQVIGGVVDIYQNASLQMRPCSGGGTADRKVLLTR</sequence>
<dbReference type="RefSeq" id="WP_167129092.1">
    <property type="nucleotide sequence ID" value="NZ_JAANCM010000005.1"/>
</dbReference>
<comment type="caution">
    <text evidence="3">The sequence shown here is derived from an EMBL/GenBank/DDBJ whole genome shotgun (WGS) entry which is preliminary data.</text>
</comment>
<protein>
    <recommendedName>
        <fullName evidence="2">Putative Flp pilus-assembly TadG-like N-terminal domain-containing protein</fullName>
    </recommendedName>
</protein>
<dbReference type="AlphaFoldDB" id="A0AA44CCW6"/>
<feature type="domain" description="Putative Flp pilus-assembly TadG-like N-terminal" evidence="2">
    <location>
        <begin position="10"/>
        <end position="56"/>
    </location>
</feature>
<name>A0AA44CCW6_9HYPH</name>
<gene>
    <name evidence="3" type="ORF">G8E10_11815</name>
</gene>